<dbReference type="RefSeq" id="WP_123796325.1">
    <property type="nucleotide sequence ID" value="NZ_CP031699.1"/>
</dbReference>
<sequence>MKLADLIARIRLDVNDIDRERWEDVHIVDMVNEAYCEVFNLRPDLFEKRVIAKLDEGEMQQVCCCSQIKSVEALTDANGVKIADWREVDDSATKAFGRSRCGVLPDLPTGYKLEHESNRFTVSPPVRPGQTVFVSLVCSVRPEKLGFDVNQALDHFGCAYYGALVDYVLFRLFGTETESAVSAQRSAGHYRMFYDRLSLHEKKRKQYRQEADKAV</sequence>
<organism evidence="1 2">
    <name type="scientific">Neisseria animalis</name>
    <dbReference type="NCBI Taxonomy" id="492"/>
    <lineage>
        <taxon>Bacteria</taxon>
        <taxon>Pseudomonadati</taxon>
        <taxon>Pseudomonadota</taxon>
        <taxon>Betaproteobacteria</taxon>
        <taxon>Neisseriales</taxon>
        <taxon>Neisseriaceae</taxon>
        <taxon>Neisseria</taxon>
    </lineage>
</organism>
<dbReference type="Proteomes" id="UP000325536">
    <property type="component" value="Chromosome"/>
</dbReference>
<evidence type="ECO:0008006" key="3">
    <source>
        <dbReference type="Google" id="ProtNLM"/>
    </source>
</evidence>
<dbReference type="EMBL" id="CP031699">
    <property type="protein sequence ID" value="QEY24786.1"/>
    <property type="molecule type" value="Genomic_DNA"/>
</dbReference>
<reference evidence="1 2" key="1">
    <citation type="submission" date="2018-08" db="EMBL/GenBank/DDBJ databases">
        <title>Neisseria animalis ATCC 49930 complete genome.</title>
        <authorList>
            <person name="Veseli I.A."/>
            <person name="Mascarenhas dos Santos A.C."/>
            <person name="Buttler R."/>
            <person name="Pombert J.-F."/>
        </authorList>
    </citation>
    <scope>NUCLEOTIDE SEQUENCE [LARGE SCALE GENOMIC DNA]</scope>
    <source>
        <strain evidence="1 2">ATCC 49930</strain>
    </source>
</reference>
<keyword evidence="2" id="KW-1185">Reference proteome</keyword>
<dbReference type="InterPro" id="IPR056209">
    <property type="entry name" value="SU10_adaptor"/>
</dbReference>
<dbReference type="KEGG" id="naq:D0T90_10170"/>
<gene>
    <name evidence="1" type="ORF">D0T90_10170</name>
</gene>
<dbReference type="AlphaFoldDB" id="A0A5P3MT41"/>
<evidence type="ECO:0000313" key="2">
    <source>
        <dbReference type="Proteomes" id="UP000325536"/>
    </source>
</evidence>
<name>A0A5P3MT41_NEIAN</name>
<accession>A0A5P3MT41</accession>
<dbReference type="Pfam" id="PF24175">
    <property type="entry name" value="SU10_adaptor"/>
    <property type="match status" value="1"/>
</dbReference>
<evidence type="ECO:0000313" key="1">
    <source>
        <dbReference type="EMBL" id="QEY24786.1"/>
    </source>
</evidence>
<proteinExistence type="predicted"/>
<protein>
    <recommendedName>
        <fullName evidence="3">Phage protein</fullName>
    </recommendedName>
</protein>